<dbReference type="GeneID" id="9940428"/>
<sequence>MARIWLFLFLFCISTTSAIIVLSEQIPYWAGGTSINSPFGNRLLETDQQLSNLGLLSPGNLAGPGLGNLSFGGLQGLNGLQGLSDLQGFGGLQVIQIPLGSAVNSNISPCAPCIICSPQSASINCIPIPKPAPIPLSGQFCCCCTSVTGSTVGTLNRRK</sequence>
<dbReference type="EMBL" id="JH712223">
    <property type="protein sequence ID" value="EFO25444.1"/>
    <property type="molecule type" value="Genomic_DNA"/>
</dbReference>
<dbReference type="AlphaFoldDB" id="A0A1I7VTE6"/>
<evidence type="ECO:0000313" key="2">
    <source>
        <dbReference type="EMBL" id="EFO25444.1"/>
    </source>
</evidence>
<dbReference type="OrthoDB" id="5873494at2759"/>
<dbReference type="Proteomes" id="UP000095285">
    <property type="component" value="Unassembled WGS sequence"/>
</dbReference>
<protein>
    <submittedName>
        <fullName evidence="2 4">Uncharacterized protein</fullName>
    </submittedName>
</protein>
<organism evidence="3 4">
    <name type="scientific">Loa loa</name>
    <name type="common">Eye worm</name>
    <name type="synonym">Filaria loa</name>
    <dbReference type="NCBI Taxonomy" id="7209"/>
    <lineage>
        <taxon>Eukaryota</taxon>
        <taxon>Metazoa</taxon>
        <taxon>Ecdysozoa</taxon>
        <taxon>Nematoda</taxon>
        <taxon>Chromadorea</taxon>
        <taxon>Rhabditida</taxon>
        <taxon>Spirurina</taxon>
        <taxon>Spiruromorpha</taxon>
        <taxon>Filarioidea</taxon>
        <taxon>Onchocercidae</taxon>
        <taxon>Loa</taxon>
    </lineage>
</organism>
<dbReference type="OMA" id="PYWAGSA"/>
<reference evidence="2 3" key="1">
    <citation type="submission" date="2012-04" db="EMBL/GenBank/DDBJ databases">
        <title>The Genome Sequence of Loa loa.</title>
        <authorList>
            <consortium name="The Broad Institute Genome Sequencing Platform"/>
            <consortium name="Broad Institute Genome Sequencing Center for Infectious Disease"/>
            <person name="Nutman T.B."/>
            <person name="Fink D.L."/>
            <person name="Russ C."/>
            <person name="Young S."/>
            <person name="Zeng Q."/>
            <person name="Gargeya S."/>
            <person name="Alvarado L."/>
            <person name="Berlin A."/>
            <person name="Chapman S.B."/>
            <person name="Chen Z."/>
            <person name="Freedman E."/>
            <person name="Gellesch M."/>
            <person name="Goldberg J."/>
            <person name="Griggs A."/>
            <person name="Gujja S."/>
            <person name="Heilman E.R."/>
            <person name="Heiman D."/>
            <person name="Howarth C."/>
            <person name="Mehta T."/>
            <person name="Neiman D."/>
            <person name="Pearson M."/>
            <person name="Roberts A."/>
            <person name="Saif S."/>
            <person name="Shea T."/>
            <person name="Shenoy N."/>
            <person name="Sisk P."/>
            <person name="Stolte C."/>
            <person name="Sykes S."/>
            <person name="White J."/>
            <person name="Yandava C."/>
            <person name="Haas B."/>
            <person name="Henn M.R."/>
            <person name="Nusbaum C."/>
            <person name="Birren B."/>
        </authorList>
    </citation>
    <scope>NUCLEOTIDE SEQUENCE [LARGE SCALE GENOMIC DNA]</scope>
</reference>
<accession>A0A1I7VTE6</accession>
<proteinExistence type="predicted"/>
<feature type="signal peptide" evidence="1">
    <location>
        <begin position="1"/>
        <end position="18"/>
    </location>
</feature>
<feature type="chain" id="PRO_5010521346" evidence="1">
    <location>
        <begin position="19"/>
        <end position="159"/>
    </location>
</feature>
<name>A0A1I7VTE6_LOALO</name>
<keyword evidence="3" id="KW-1185">Reference proteome</keyword>
<dbReference type="KEGG" id="loa:LOAG_03042"/>
<dbReference type="RefSeq" id="XP_003138627.1">
    <property type="nucleotide sequence ID" value="XM_003138579.1"/>
</dbReference>
<evidence type="ECO:0000313" key="4">
    <source>
        <dbReference type="WBParaSite" id="EN70_6073"/>
    </source>
</evidence>
<dbReference type="InParanoid" id="A0A1I7VTE6"/>
<reference evidence="4" key="2">
    <citation type="submission" date="2016-11" db="UniProtKB">
        <authorList>
            <consortium name="WormBaseParasite"/>
        </authorList>
    </citation>
    <scope>IDENTIFICATION</scope>
</reference>
<dbReference type="WBParaSite" id="EN70_6073">
    <property type="protein sequence ID" value="EN70_6073"/>
    <property type="gene ID" value="EN70_6073"/>
</dbReference>
<dbReference type="CTD" id="9940428"/>
<evidence type="ECO:0000256" key="1">
    <source>
        <dbReference type="SAM" id="SignalP"/>
    </source>
</evidence>
<gene>
    <name evidence="2 4" type="ORF">LOAG_03042</name>
</gene>
<keyword evidence="1" id="KW-0732">Signal</keyword>
<accession>A0A1S0U647</accession>
<evidence type="ECO:0000313" key="3">
    <source>
        <dbReference type="Proteomes" id="UP000095285"/>
    </source>
</evidence>